<accession>A0ACB9IK08</accession>
<comment type="caution">
    <text evidence="1">The sequence shown here is derived from an EMBL/GenBank/DDBJ whole genome shotgun (WGS) entry which is preliminary data.</text>
</comment>
<reference evidence="1 2" key="2">
    <citation type="journal article" date="2022" name="Mol. Ecol. Resour.">
        <title>The genomes of chicory, endive, great burdock and yacon provide insights into Asteraceae paleo-polyploidization history and plant inulin production.</title>
        <authorList>
            <person name="Fan W."/>
            <person name="Wang S."/>
            <person name="Wang H."/>
            <person name="Wang A."/>
            <person name="Jiang F."/>
            <person name="Liu H."/>
            <person name="Zhao H."/>
            <person name="Xu D."/>
            <person name="Zhang Y."/>
        </authorList>
    </citation>
    <scope>NUCLEOTIDE SEQUENCE [LARGE SCALE GENOMIC DNA]</scope>
    <source>
        <strain evidence="2">cv. Yunnan</strain>
        <tissue evidence="1">Leaves</tissue>
    </source>
</reference>
<sequence>MLIRTPNSLFGRAIVLYAAQSGSNKRVKLNWANARVGEGKMNTPMLILMEFLKNGRFVYQTSFFGETL</sequence>
<dbReference type="EMBL" id="CM042025">
    <property type="protein sequence ID" value="KAI3808127.1"/>
    <property type="molecule type" value="Genomic_DNA"/>
</dbReference>
<keyword evidence="2" id="KW-1185">Reference proteome</keyword>
<name>A0ACB9IK08_9ASTR</name>
<organism evidence="1 2">
    <name type="scientific">Smallanthus sonchifolius</name>
    <dbReference type="NCBI Taxonomy" id="185202"/>
    <lineage>
        <taxon>Eukaryota</taxon>
        <taxon>Viridiplantae</taxon>
        <taxon>Streptophyta</taxon>
        <taxon>Embryophyta</taxon>
        <taxon>Tracheophyta</taxon>
        <taxon>Spermatophyta</taxon>
        <taxon>Magnoliopsida</taxon>
        <taxon>eudicotyledons</taxon>
        <taxon>Gunneridae</taxon>
        <taxon>Pentapetalae</taxon>
        <taxon>asterids</taxon>
        <taxon>campanulids</taxon>
        <taxon>Asterales</taxon>
        <taxon>Asteraceae</taxon>
        <taxon>Asteroideae</taxon>
        <taxon>Heliantheae alliance</taxon>
        <taxon>Millerieae</taxon>
        <taxon>Smallanthus</taxon>
    </lineage>
</organism>
<evidence type="ECO:0000313" key="2">
    <source>
        <dbReference type="Proteomes" id="UP001056120"/>
    </source>
</evidence>
<protein>
    <submittedName>
        <fullName evidence="1">Uncharacterized protein</fullName>
    </submittedName>
</protein>
<reference evidence="2" key="1">
    <citation type="journal article" date="2022" name="Mol. Ecol. Resour.">
        <title>The genomes of chicory, endive, great burdock and yacon provide insights into Asteraceae palaeo-polyploidization history and plant inulin production.</title>
        <authorList>
            <person name="Fan W."/>
            <person name="Wang S."/>
            <person name="Wang H."/>
            <person name="Wang A."/>
            <person name="Jiang F."/>
            <person name="Liu H."/>
            <person name="Zhao H."/>
            <person name="Xu D."/>
            <person name="Zhang Y."/>
        </authorList>
    </citation>
    <scope>NUCLEOTIDE SEQUENCE [LARGE SCALE GENOMIC DNA]</scope>
    <source>
        <strain evidence="2">cv. Yunnan</strain>
    </source>
</reference>
<gene>
    <name evidence="1" type="ORF">L1987_24070</name>
</gene>
<proteinExistence type="predicted"/>
<dbReference type="Proteomes" id="UP001056120">
    <property type="component" value="Linkage Group LG08"/>
</dbReference>
<evidence type="ECO:0000313" key="1">
    <source>
        <dbReference type="EMBL" id="KAI3808127.1"/>
    </source>
</evidence>